<reference evidence="8" key="4">
    <citation type="submission" date="2015-06" db="UniProtKB">
        <authorList>
            <consortium name="EnsemblMetazoa"/>
        </authorList>
    </citation>
    <scope>IDENTIFICATION</scope>
</reference>
<dbReference type="GO" id="GO:0001671">
    <property type="term" value="F:ATPase activator activity"/>
    <property type="evidence" value="ECO:0007669"/>
    <property type="project" value="TreeGrafter"/>
</dbReference>
<dbReference type="HOGENOM" id="CLU_057702_0_0_1"/>
<reference evidence="7" key="3">
    <citation type="journal article" date="2013" name="Nucleic Acids Res.">
        <title>The genome of Anopheles darlingi, the main neotropical malaria vector.</title>
        <authorList>
            <person name="Marinotti O."/>
            <person name="Cerqueira G.C."/>
            <person name="de Almeida L.G."/>
            <person name="Ferro M.I."/>
            <person name="Loreto E.L."/>
            <person name="Zaha A."/>
            <person name="Teixeira S.M."/>
            <person name="Wespiser A.R."/>
            <person name="Almeida E Silva A."/>
            <person name="Schlindwein A.D."/>
            <person name="Pacheco A.C."/>
            <person name="Silva A.L."/>
            <person name="Graveley B.R."/>
            <person name="Walenz B.P."/>
            <person name="Lima Bde A."/>
            <person name="Ribeiro C.A."/>
            <person name="Nunes-Silva C.G."/>
            <person name="de Carvalho C.R."/>
            <person name="Soares C.M."/>
            <person name="de Menezes C.B."/>
            <person name="Matiolli C."/>
            <person name="Caffrey D."/>
            <person name="Araujo D.A."/>
            <person name="de Oliveira D.M."/>
            <person name="Golenbock D."/>
            <person name="Grisard E.C."/>
            <person name="Fantinatti-Garboggini F."/>
            <person name="de Carvalho F.M."/>
            <person name="Barcellos F.G."/>
            <person name="Prosdocimi F."/>
            <person name="May G."/>
            <person name="Azevedo Junior G.M."/>
            <person name="Guimaraes G.M."/>
            <person name="Goldman G.H."/>
            <person name="Padilha I.Q."/>
            <person name="Batista Jda S."/>
            <person name="Ferro J.A."/>
            <person name="Ribeiro J.M."/>
            <person name="Fietto J.L."/>
            <person name="Dabbas K.M."/>
            <person name="Cerdeira L."/>
            <person name="Agnez-Lima L.F."/>
            <person name="Brocchi M."/>
            <person name="de Carvalho M.O."/>
            <person name="Teixeira Mde M."/>
            <person name="Diniz Maia Mde M."/>
            <person name="Goldman M.H."/>
            <person name="Cruz Schneider M.P."/>
            <person name="Felipe M.S."/>
            <person name="Hungria M."/>
            <person name="Nicolas M.F."/>
            <person name="Pereira M."/>
            <person name="Montes M.A."/>
            <person name="Cantao M.E."/>
            <person name="Vincentz M."/>
            <person name="Rafael M.S."/>
            <person name="Silverman N."/>
            <person name="Stoco P.H."/>
            <person name="Souza R.C."/>
            <person name="Vicentini R."/>
            <person name="Gazzinelli R.T."/>
            <person name="Neves Rde O."/>
            <person name="Silva R."/>
            <person name="Astolfi-Filho S."/>
            <person name="Maciel T.E."/>
            <person name="Urmenyi T.P."/>
            <person name="Tadei W.P."/>
            <person name="Camargo E.P."/>
            <person name="de Vasconcelos A.T."/>
        </authorList>
    </citation>
    <scope>NUCLEOTIDE SEQUENCE</scope>
</reference>
<dbReference type="EMBL" id="ADMH02001276">
    <property type="protein sequence ID" value="ETN63257.1"/>
    <property type="molecule type" value="Genomic_DNA"/>
</dbReference>
<dbReference type="STRING" id="43151.W5JFV5"/>
<keyword evidence="9" id="KW-1185">Reference proteome</keyword>
<dbReference type="Pfam" id="PF00287">
    <property type="entry name" value="Na_K-ATPase"/>
    <property type="match status" value="1"/>
</dbReference>
<reference evidence="7" key="2">
    <citation type="submission" date="2010-05" db="EMBL/GenBank/DDBJ databases">
        <authorList>
            <person name="Almeida L.G."/>
            <person name="Nicolas M.F."/>
            <person name="Souza R.C."/>
            <person name="Vasconcelos A.T.R."/>
        </authorList>
    </citation>
    <scope>NUCLEOTIDE SEQUENCE</scope>
</reference>
<comment type="similarity">
    <text evidence="2">Belongs to the X(+)/potassium ATPases subunit beta family.</text>
</comment>
<evidence type="ECO:0000313" key="9">
    <source>
        <dbReference type="Proteomes" id="UP000000673"/>
    </source>
</evidence>
<dbReference type="OMA" id="NRNSGEF"/>
<dbReference type="Proteomes" id="UP000000673">
    <property type="component" value="Unassembled WGS sequence"/>
</dbReference>
<dbReference type="eggNOG" id="KOG3927">
    <property type="taxonomic scope" value="Eukaryota"/>
</dbReference>
<reference evidence="7 9" key="1">
    <citation type="journal article" date="2010" name="BMC Genomics">
        <title>Combination of measures distinguishes pre-miRNAs from other stem-loops in the genome of the newly sequenced Anopheles darlingi.</title>
        <authorList>
            <person name="Mendes N.D."/>
            <person name="Freitas A.T."/>
            <person name="Vasconcelos A.T."/>
            <person name="Sagot M.F."/>
        </authorList>
    </citation>
    <scope>NUCLEOTIDE SEQUENCE</scope>
</reference>
<dbReference type="GO" id="GO:1990573">
    <property type="term" value="P:potassium ion import across plasma membrane"/>
    <property type="evidence" value="ECO:0007669"/>
    <property type="project" value="TreeGrafter"/>
</dbReference>
<dbReference type="PANTHER" id="PTHR11523:SF46">
    <property type="entry name" value="SODIUM_POTASSIUM-TRANSPORTING ATPASE SUBUNIT BETA-2"/>
    <property type="match status" value="1"/>
</dbReference>
<dbReference type="AlphaFoldDB" id="W5JFV5"/>
<evidence type="ECO:0000313" key="8">
    <source>
        <dbReference type="EnsemblMetazoa" id="ADAC005033-PA"/>
    </source>
</evidence>
<dbReference type="GO" id="GO:0030007">
    <property type="term" value="P:intracellular potassium ion homeostasis"/>
    <property type="evidence" value="ECO:0007669"/>
    <property type="project" value="TreeGrafter"/>
</dbReference>
<evidence type="ECO:0000256" key="4">
    <source>
        <dbReference type="ARBA" id="ARBA00022968"/>
    </source>
</evidence>
<dbReference type="InterPro" id="IPR000402">
    <property type="entry name" value="Na/K_ATPase_sub_beta"/>
</dbReference>
<evidence type="ECO:0000256" key="6">
    <source>
        <dbReference type="ARBA" id="ARBA00023136"/>
    </source>
</evidence>
<dbReference type="GO" id="GO:0036376">
    <property type="term" value="P:sodium ion export across plasma membrane"/>
    <property type="evidence" value="ECO:0007669"/>
    <property type="project" value="TreeGrafter"/>
</dbReference>
<proteinExistence type="inferred from homology"/>
<keyword evidence="6" id="KW-0472">Membrane</keyword>
<evidence type="ECO:0000256" key="1">
    <source>
        <dbReference type="ARBA" id="ARBA00004606"/>
    </source>
</evidence>
<dbReference type="VEuPathDB" id="VectorBase:ADAR2_002893"/>
<keyword evidence="5" id="KW-1133">Transmembrane helix</keyword>
<evidence type="ECO:0000313" key="7">
    <source>
        <dbReference type="EMBL" id="ETN63257.1"/>
    </source>
</evidence>
<evidence type="ECO:0000256" key="2">
    <source>
        <dbReference type="ARBA" id="ARBA00005876"/>
    </source>
</evidence>
<dbReference type="PANTHER" id="PTHR11523">
    <property type="entry name" value="SODIUM/POTASSIUM-DEPENDENT ATPASE BETA SUBUNIT"/>
    <property type="match status" value="1"/>
</dbReference>
<protein>
    <submittedName>
        <fullName evidence="7">Sodium/potassium-dependent atpase beta-2 subunit</fullName>
    </submittedName>
</protein>
<dbReference type="EnsemblMetazoa" id="ADAC005033-RA">
    <property type="protein sequence ID" value="ADAC005033-PA"/>
    <property type="gene ID" value="ADAC005033"/>
</dbReference>
<keyword evidence="4" id="KW-0735">Signal-anchor</keyword>
<dbReference type="Gene3D" id="2.60.40.1660">
    <property type="entry name" value="Na, k-atpase alpha subunit"/>
    <property type="match status" value="1"/>
</dbReference>
<dbReference type="GO" id="GO:0005890">
    <property type="term" value="C:sodium:potassium-exchanging ATPase complex"/>
    <property type="evidence" value="ECO:0007669"/>
    <property type="project" value="InterPro"/>
</dbReference>
<organism evidence="7">
    <name type="scientific">Anopheles darlingi</name>
    <name type="common">Mosquito</name>
    <dbReference type="NCBI Taxonomy" id="43151"/>
    <lineage>
        <taxon>Eukaryota</taxon>
        <taxon>Metazoa</taxon>
        <taxon>Ecdysozoa</taxon>
        <taxon>Arthropoda</taxon>
        <taxon>Hexapoda</taxon>
        <taxon>Insecta</taxon>
        <taxon>Pterygota</taxon>
        <taxon>Neoptera</taxon>
        <taxon>Endopterygota</taxon>
        <taxon>Diptera</taxon>
        <taxon>Nematocera</taxon>
        <taxon>Culicoidea</taxon>
        <taxon>Culicidae</taxon>
        <taxon>Anophelinae</taxon>
        <taxon>Anopheles</taxon>
    </lineage>
</organism>
<name>W5JFV5_ANODA</name>
<evidence type="ECO:0000256" key="3">
    <source>
        <dbReference type="ARBA" id="ARBA00022692"/>
    </source>
</evidence>
<keyword evidence="3" id="KW-0812">Transmembrane</keyword>
<accession>W5JFV5</accession>
<gene>
    <name evidence="7" type="ORF">AND_005033</name>
</gene>
<dbReference type="InterPro" id="IPR038702">
    <property type="entry name" value="Na/K_ATPase_sub_beta_sf"/>
</dbReference>
<dbReference type="VEuPathDB" id="VectorBase:ADAC005033"/>
<sequence>MRPLPFEDKIEKTQIVYQGTDEKSYKLYTDTLDDFLTNYRSDHVQFQNCSYNDPPPKGKICEVDIRQYGPCTLENHYSYHKSAPCIFLKLNKIYGWEPVFYDDPSALPSDMPTDLKEYIKDKGVKQQHTLSTVWVSCEGESEDDRNNIGPIQYYPRRGFPGYYYPYENIDGYLSPLVAIHFERPARGTGINVECKAWARNIKHDRYDRFGLVRFELKIEP</sequence>
<evidence type="ECO:0000256" key="5">
    <source>
        <dbReference type="ARBA" id="ARBA00022989"/>
    </source>
</evidence>
<comment type="subcellular location">
    <subcellularLocation>
        <location evidence="1">Membrane</location>
        <topology evidence="1">Single-pass type II membrane protein</topology>
    </subcellularLocation>
</comment>
<dbReference type="GO" id="GO:0006883">
    <property type="term" value="P:intracellular sodium ion homeostasis"/>
    <property type="evidence" value="ECO:0007669"/>
    <property type="project" value="TreeGrafter"/>
</dbReference>